<dbReference type="AlphaFoldDB" id="A0A5B9CY83"/>
<dbReference type="KEGG" id="bky:D1093_07400"/>
<accession>A0A5B9CY83</accession>
<dbReference type="InterPro" id="IPR025048">
    <property type="entry name" value="DUF3987"/>
</dbReference>
<name>A0A5B9CY83_9HYPH</name>
<evidence type="ECO:0000313" key="2">
    <source>
        <dbReference type="Proteomes" id="UP000321940"/>
    </source>
</evidence>
<dbReference type="Proteomes" id="UP000321940">
    <property type="component" value="Chromosome"/>
</dbReference>
<dbReference type="EMBL" id="CP031843">
    <property type="protein sequence ID" value="QEE09438.1"/>
    <property type="molecule type" value="Genomic_DNA"/>
</dbReference>
<protein>
    <submittedName>
        <fullName evidence="1">DUF3987 domain-containing protein</fullName>
    </submittedName>
</protein>
<organism evidence="1 2">
    <name type="scientific">Bartonella kosoyi</name>
    <dbReference type="NCBI Taxonomy" id="2133959"/>
    <lineage>
        <taxon>Bacteria</taxon>
        <taxon>Pseudomonadati</taxon>
        <taxon>Pseudomonadota</taxon>
        <taxon>Alphaproteobacteria</taxon>
        <taxon>Hyphomicrobiales</taxon>
        <taxon>Bartonellaceae</taxon>
        <taxon>Bartonella</taxon>
    </lineage>
</organism>
<sequence length="532" mass="61213">MIQDNKNILENNTLLNDNDNGSLNDKTCLEAIPYKQALQQNGWGELQPIKTALLPVEPFDPLQLPMPFMDYVYDVSERQQAPMDFIAVSALCALAAVIGNGVRVAPKQYDDWIVVPNLWGALIGQSSTFKTPAMKAALTPITCLQKKWYKDWLKQKEKQQIEERFETLDKREKERQANKAIKKGDLETARALLSETLSKDNVHDDDVSRFIVNDVTVEKLGELLKENPRGLLMVRDELSGFLTDMERKEYQTDRAFYLEAFNGDGQFTYDRIGRGTIFIPNATVSIIGGIQPSRILPFIRNVLYGKGNDGFLQRFQMLVFPDETKDWKWVDRPPNQEAWETYEGAFRSLYDKPLGSPEYPLVMRFSAEAQEIFREWMQKIFKEAKENNLSESLQAHLLKMPKTIVSLALIFELTEGGRFEINKDALQTALRWEKYLLSHVKRLYAAADSLATEGAKLIVERCNHLPDVFTLRDIHQRNWTGLTDNRTVKQALELLCRSNHIRQIASENSSQSGRPTIRYEWHPFVKNNCIKQ</sequence>
<proteinExistence type="predicted"/>
<keyword evidence="2" id="KW-1185">Reference proteome</keyword>
<dbReference type="RefSeq" id="WP_120101686.1">
    <property type="nucleotide sequence ID" value="NZ_CP031843.2"/>
</dbReference>
<evidence type="ECO:0000313" key="1">
    <source>
        <dbReference type="EMBL" id="QEE09438.1"/>
    </source>
</evidence>
<gene>
    <name evidence="1" type="ORF">D1093_07400</name>
</gene>
<reference evidence="1 2" key="1">
    <citation type="journal article" date="2020" name="Int. J. Syst. Evol. Microbiol.">
        <title>Bartonella kosoyi sp. nov. and Bartonella krasnovii sp. nov., two novel species closely related to the zoonotic Bartonella elizabethae, isolated from black rats and wild desert rodent-fleas.</title>
        <authorList>
            <person name="Gutierrez R."/>
            <person name="Shalit T."/>
            <person name="Markus B."/>
            <person name="Yuan C."/>
            <person name="Nachum-Biala Y."/>
            <person name="Elad D."/>
            <person name="Harrus S."/>
        </authorList>
    </citation>
    <scope>NUCLEOTIDE SEQUENCE [LARGE SCALE GENOMIC DNA]</scope>
    <source>
        <strain evidence="1 2">Tel Aviv</strain>
    </source>
</reference>
<dbReference type="Pfam" id="PF13148">
    <property type="entry name" value="DUF3987"/>
    <property type="match status" value="1"/>
</dbReference>